<name>A0A0G0ZID6_9BACT</name>
<dbReference type="Proteomes" id="UP000034753">
    <property type="component" value="Unassembled WGS sequence"/>
</dbReference>
<proteinExistence type="predicted"/>
<protein>
    <submittedName>
        <fullName evidence="1">Uncharacterized protein</fullName>
    </submittedName>
</protein>
<reference evidence="1 2" key="1">
    <citation type="journal article" date="2015" name="Nature">
        <title>rRNA introns, odd ribosomes, and small enigmatic genomes across a large radiation of phyla.</title>
        <authorList>
            <person name="Brown C.T."/>
            <person name="Hug L.A."/>
            <person name="Thomas B.C."/>
            <person name="Sharon I."/>
            <person name="Castelle C.J."/>
            <person name="Singh A."/>
            <person name="Wilkins M.J."/>
            <person name="Williams K.H."/>
            <person name="Banfield J.F."/>
        </authorList>
    </citation>
    <scope>NUCLEOTIDE SEQUENCE [LARGE SCALE GENOMIC DNA]</scope>
</reference>
<organism evidence="1 2">
    <name type="scientific">Candidatus Daviesbacteria bacterium GW2011_GWB1_41_5</name>
    <dbReference type="NCBI Taxonomy" id="1618429"/>
    <lineage>
        <taxon>Bacteria</taxon>
        <taxon>Candidatus Daviesiibacteriota</taxon>
    </lineage>
</organism>
<dbReference type="EMBL" id="LCBN01000042">
    <property type="protein sequence ID" value="KKS12758.1"/>
    <property type="molecule type" value="Genomic_DNA"/>
</dbReference>
<accession>A0A0G0ZID6</accession>
<evidence type="ECO:0000313" key="2">
    <source>
        <dbReference type="Proteomes" id="UP000034753"/>
    </source>
</evidence>
<dbReference type="AlphaFoldDB" id="A0A0G0ZID6"/>
<sequence>MSEALKVEQEVAVIDPSDPVVEEYISVVSDIFEQPEEETGCTNAPAP</sequence>
<gene>
    <name evidence="1" type="ORF">UU67_C0042G0004</name>
</gene>
<comment type="caution">
    <text evidence="1">The sequence shown here is derived from an EMBL/GenBank/DDBJ whole genome shotgun (WGS) entry which is preliminary data.</text>
</comment>
<evidence type="ECO:0000313" key="1">
    <source>
        <dbReference type="EMBL" id="KKS12758.1"/>
    </source>
</evidence>